<evidence type="ECO:0000256" key="1">
    <source>
        <dbReference type="ARBA" id="ARBA00008857"/>
    </source>
</evidence>
<evidence type="ECO:0000259" key="6">
    <source>
        <dbReference type="PROSITE" id="PS51898"/>
    </source>
</evidence>
<dbReference type="InterPro" id="IPR025269">
    <property type="entry name" value="SAM-like_dom"/>
</dbReference>
<dbReference type="InterPro" id="IPR010998">
    <property type="entry name" value="Integrase_recombinase_N"/>
</dbReference>
<evidence type="ECO:0000313" key="9">
    <source>
        <dbReference type="Proteomes" id="UP001165962"/>
    </source>
</evidence>
<gene>
    <name evidence="8" type="ORF">G9U52_01750</name>
</gene>
<evidence type="ECO:0000313" key="8">
    <source>
        <dbReference type="EMBL" id="NHN28551.1"/>
    </source>
</evidence>
<keyword evidence="3 5" id="KW-0238">DNA-binding</keyword>
<dbReference type="PANTHER" id="PTHR30629:SF2">
    <property type="entry name" value="PROPHAGE INTEGRASE INTS-RELATED"/>
    <property type="match status" value="1"/>
</dbReference>
<comment type="caution">
    <text evidence="8">The sequence shown here is derived from an EMBL/GenBank/DDBJ whole genome shotgun (WGS) entry which is preliminary data.</text>
</comment>
<dbReference type="Pfam" id="PF00589">
    <property type="entry name" value="Phage_integrase"/>
    <property type="match status" value="1"/>
</dbReference>
<dbReference type="Gene3D" id="1.10.150.130">
    <property type="match status" value="1"/>
</dbReference>
<dbReference type="Gene3D" id="1.10.443.10">
    <property type="entry name" value="Intergrase catalytic core"/>
    <property type="match status" value="1"/>
</dbReference>
<organism evidence="8 9">
    <name type="scientific">Paenibacillus agricola</name>
    <dbReference type="NCBI Taxonomy" id="2716264"/>
    <lineage>
        <taxon>Bacteria</taxon>
        <taxon>Bacillati</taxon>
        <taxon>Bacillota</taxon>
        <taxon>Bacilli</taxon>
        <taxon>Bacillales</taxon>
        <taxon>Paenibacillaceae</taxon>
        <taxon>Paenibacillus</taxon>
    </lineage>
</organism>
<dbReference type="InterPro" id="IPR011010">
    <property type="entry name" value="DNA_brk_join_enz"/>
</dbReference>
<keyword evidence="9" id="KW-1185">Reference proteome</keyword>
<reference evidence="8" key="1">
    <citation type="submission" date="2020-03" db="EMBL/GenBank/DDBJ databases">
        <title>Draft sequencing of Paenibacilllus sp. S3N08.</title>
        <authorList>
            <person name="Kim D.-U."/>
        </authorList>
    </citation>
    <scope>NUCLEOTIDE SEQUENCE</scope>
    <source>
        <strain evidence="8">S3N08</strain>
    </source>
</reference>
<evidence type="ECO:0000259" key="7">
    <source>
        <dbReference type="PROSITE" id="PS51900"/>
    </source>
</evidence>
<sequence length="151" mass="17073">MAHGKNHILPSLGNIPFSKLTALHIQRFITQLINKGLSNSTIDRIFSIVNSSLNNAVKKDLIHKNVAAQVDKPKVTHKEMKVWDEQEVRKFLKIAHNEESRLYIDFHLALLTGMRQGEILGLRWCDVDLDNSNVIVRQTLSHDGKTLKSGG</sequence>
<dbReference type="SUPFAM" id="SSF56349">
    <property type="entry name" value="DNA breaking-rejoining enzymes"/>
    <property type="match status" value="1"/>
</dbReference>
<dbReference type="InterPro" id="IPR044068">
    <property type="entry name" value="CB"/>
</dbReference>
<dbReference type="InterPro" id="IPR050808">
    <property type="entry name" value="Phage_Integrase"/>
</dbReference>
<keyword evidence="4" id="KW-0233">DNA recombination</keyword>
<evidence type="ECO:0000256" key="3">
    <source>
        <dbReference type="ARBA" id="ARBA00023125"/>
    </source>
</evidence>
<protein>
    <submittedName>
        <fullName evidence="8">Tyrosine-type recombinase/integrase</fullName>
    </submittedName>
</protein>
<name>A0ABX0IYD5_9BACL</name>
<dbReference type="Proteomes" id="UP001165962">
    <property type="component" value="Unassembled WGS sequence"/>
</dbReference>
<evidence type="ECO:0000256" key="2">
    <source>
        <dbReference type="ARBA" id="ARBA00022908"/>
    </source>
</evidence>
<dbReference type="EMBL" id="JAAOIW010000001">
    <property type="protein sequence ID" value="NHN28551.1"/>
    <property type="molecule type" value="Genomic_DNA"/>
</dbReference>
<dbReference type="InterPro" id="IPR013762">
    <property type="entry name" value="Integrase-like_cat_sf"/>
</dbReference>
<feature type="domain" description="Core-binding (CB)" evidence="7">
    <location>
        <begin position="1"/>
        <end position="57"/>
    </location>
</feature>
<dbReference type="PROSITE" id="PS51898">
    <property type="entry name" value="TYR_RECOMBINASE"/>
    <property type="match status" value="1"/>
</dbReference>
<evidence type="ECO:0000256" key="4">
    <source>
        <dbReference type="ARBA" id="ARBA00023172"/>
    </source>
</evidence>
<proteinExistence type="inferred from homology"/>
<evidence type="ECO:0000256" key="5">
    <source>
        <dbReference type="PROSITE-ProRule" id="PRU01248"/>
    </source>
</evidence>
<dbReference type="Pfam" id="PF13102">
    <property type="entry name" value="Phage_int_SAM_5"/>
    <property type="match status" value="1"/>
</dbReference>
<dbReference type="PANTHER" id="PTHR30629">
    <property type="entry name" value="PROPHAGE INTEGRASE"/>
    <property type="match status" value="1"/>
</dbReference>
<dbReference type="PROSITE" id="PS51900">
    <property type="entry name" value="CB"/>
    <property type="match status" value="1"/>
</dbReference>
<feature type="domain" description="Tyr recombinase" evidence="6">
    <location>
        <begin position="78"/>
        <end position="151"/>
    </location>
</feature>
<keyword evidence="2" id="KW-0229">DNA integration</keyword>
<accession>A0ABX0IYD5</accession>
<comment type="similarity">
    <text evidence="1">Belongs to the 'phage' integrase family.</text>
</comment>
<dbReference type="InterPro" id="IPR002104">
    <property type="entry name" value="Integrase_catalytic"/>
</dbReference>